<accession>A0A4V6S0U4</accession>
<dbReference type="InterPro" id="IPR002110">
    <property type="entry name" value="Ankyrin_rpt"/>
</dbReference>
<dbReference type="AlphaFoldDB" id="A0A4V6S0U4"/>
<reference evidence="5 6" key="1">
    <citation type="submission" date="2019-02" db="EMBL/GenBank/DDBJ databases">
        <title>Genome sequencing of the rare red list fungi Phlebia centrifuga.</title>
        <authorList>
            <person name="Buettner E."/>
            <person name="Kellner H."/>
        </authorList>
    </citation>
    <scope>NUCLEOTIDE SEQUENCE [LARGE SCALE GENOMIC DNA]</scope>
    <source>
        <strain evidence="5 6">DSM 108282</strain>
    </source>
</reference>
<feature type="repeat" description="ANK" evidence="3">
    <location>
        <begin position="587"/>
        <end position="613"/>
    </location>
</feature>
<sequence>MADGASAIIGIVAFGLNAAHKVYEVIDNIKDAPTDVLALKHDAKQIASLLLQLQELHILDSAVVPLSVDIVVLRKLFENALGEVELFIDKVAELRRDGEIRVRKLQWVLKGGRSKRLRESLRSLKTSIIAVLAASTSQSVDAVQALAIRLVEAQEQSSSNMDVFKRDHASWVAQQVAEFASLRAAIEERMAVLAYNQDRLYCMFALSPSSDVVQPFPNPGAPTAVSTPVPDIPVSEGREASAEGQSHGQSTLAPRTSRRLTAKDIKEPLQCESPCGCCCHDKRLTRATPYWGTSWFGNLYLPRSFFPRSLISCNVQTCRRTQKNRHIANIKWFFPLWFVAVDMKIRLKAFPVHFCLQTPRRVPRTSPIFRCIRRMDINDVRGLLVSGEASVNDVDEVGWGVLHHAAYRVYCYSYEQVSGMLQLLVDGGAHTEWEEYLVHQTPLQLLQKFDSQQQQESDIGFVRPIQTHIAGPIFHEDLIDVWEDWLESCDFSDVHRAVLAHRTRNMSLKDMLSGTVADINAPCRQIGWTPLEWGIWMCIPNVVETLLESGADVHKGYPLHRAAFQGDVVALVSLVHAGADISRQDDDGKTPLHDAAYYAQDRFVEELIRIGGDNLHLDVLDHYGNTALDTARTRREYYDEMGLSISGHKQIILVLSELQASRNGRRTPERSQERSAYIESVEDLRMPGSFPME</sequence>
<evidence type="ECO:0000313" key="5">
    <source>
        <dbReference type="EMBL" id="THG94052.1"/>
    </source>
</evidence>
<evidence type="ECO:0000256" key="1">
    <source>
        <dbReference type="ARBA" id="ARBA00022737"/>
    </source>
</evidence>
<organism evidence="5 6">
    <name type="scientific">Hermanssonia centrifuga</name>
    <dbReference type="NCBI Taxonomy" id="98765"/>
    <lineage>
        <taxon>Eukaryota</taxon>
        <taxon>Fungi</taxon>
        <taxon>Dikarya</taxon>
        <taxon>Basidiomycota</taxon>
        <taxon>Agaricomycotina</taxon>
        <taxon>Agaricomycetes</taxon>
        <taxon>Polyporales</taxon>
        <taxon>Meruliaceae</taxon>
        <taxon>Hermanssonia</taxon>
    </lineage>
</organism>
<dbReference type="EMBL" id="SGPJ01000512">
    <property type="protein sequence ID" value="THG94052.1"/>
    <property type="molecule type" value="Genomic_DNA"/>
</dbReference>
<keyword evidence="1" id="KW-0677">Repeat</keyword>
<dbReference type="PANTHER" id="PTHR24171">
    <property type="entry name" value="ANKYRIN REPEAT DOMAIN-CONTAINING PROTEIN 39-RELATED"/>
    <property type="match status" value="1"/>
</dbReference>
<dbReference type="SMART" id="SM00248">
    <property type="entry name" value="ANK"/>
    <property type="match status" value="4"/>
</dbReference>
<evidence type="ECO:0000256" key="4">
    <source>
        <dbReference type="SAM" id="MobiDB-lite"/>
    </source>
</evidence>
<dbReference type="Proteomes" id="UP000309038">
    <property type="component" value="Unassembled WGS sequence"/>
</dbReference>
<evidence type="ECO:0000256" key="3">
    <source>
        <dbReference type="PROSITE-ProRule" id="PRU00023"/>
    </source>
</evidence>
<gene>
    <name evidence="5" type="ORF">EW026_g7337</name>
</gene>
<protein>
    <submittedName>
        <fullName evidence="5">Uncharacterized protein</fullName>
    </submittedName>
</protein>
<feature type="repeat" description="ANK" evidence="3">
    <location>
        <begin position="554"/>
        <end position="586"/>
    </location>
</feature>
<name>A0A4V6S0U4_9APHY</name>
<proteinExistence type="predicted"/>
<dbReference type="PROSITE" id="PS50297">
    <property type="entry name" value="ANK_REP_REGION"/>
    <property type="match status" value="1"/>
</dbReference>
<dbReference type="SUPFAM" id="SSF48403">
    <property type="entry name" value="Ankyrin repeat"/>
    <property type="match status" value="1"/>
</dbReference>
<dbReference type="Gene3D" id="1.25.40.20">
    <property type="entry name" value="Ankyrin repeat-containing domain"/>
    <property type="match status" value="2"/>
</dbReference>
<dbReference type="Pfam" id="PF12796">
    <property type="entry name" value="Ank_2"/>
    <property type="match status" value="1"/>
</dbReference>
<dbReference type="PANTHER" id="PTHR24171:SF9">
    <property type="entry name" value="ANKYRIN REPEAT DOMAIN-CONTAINING PROTEIN 39"/>
    <property type="match status" value="1"/>
</dbReference>
<keyword evidence="2 3" id="KW-0040">ANK repeat</keyword>
<feature type="compositionally biased region" description="Polar residues" evidence="4">
    <location>
        <begin position="243"/>
        <end position="254"/>
    </location>
</feature>
<feature type="region of interest" description="Disordered" evidence="4">
    <location>
        <begin position="217"/>
        <end position="256"/>
    </location>
</feature>
<comment type="caution">
    <text evidence="5">The sequence shown here is derived from an EMBL/GenBank/DDBJ whole genome shotgun (WGS) entry which is preliminary data.</text>
</comment>
<dbReference type="PROSITE" id="PS50088">
    <property type="entry name" value="ANK_REPEAT"/>
    <property type="match status" value="2"/>
</dbReference>
<evidence type="ECO:0000313" key="6">
    <source>
        <dbReference type="Proteomes" id="UP000309038"/>
    </source>
</evidence>
<keyword evidence="6" id="KW-1185">Reference proteome</keyword>
<dbReference type="InterPro" id="IPR036770">
    <property type="entry name" value="Ankyrin_rpt-contain_sf"/>
</dbReference>
<evidence type="ECO:0000256" key="2">
    <source>
        <dbReference type="ARBA" id="ARBA00023043"/>
    </source>
</evidence>